<reference evidence="2" key="2">
    <citation type="submission" date="2020-11" db="EMBL/GenBank/DDBJ databases">
        <authorList>
            <person name="McCartney M.A."/>
            <person name="Auch B."/>
            <person name="Kono T."/>
            <person name="Mallez S."/>
            <person name="Becker A."/>
            <person name="Gohl D.M."/>
            <person name="Silverstein K.A.T."/>
            <person name="Koren S."/>
            <person name="Bechman K.B."/>
            <person name="Herman A."/>
            <person name="Abrahante J.E."/>
            <person name="Garbe J."/>
        </authorList>
    </citation>
    <scope>NUCLEOTIDE SEQUENCE</scope>
    <source>
        <strain evidence="2">Duluth1</strain>
        <tissue evidence="2">Whole animal</tissue>
    </source>
</reference>
<dbReference type="EMBL" id="JAIWYP010000013">
    <property type="protein sequence ID" value="KAH3720927.1"/>
    <property type="molecule type" value="Genomic_DNA"/>
</dbReference>
<proteinExistence type="predicted"/>
<sequence length="149" mass="16686">MLRYHYFFVNWKIYNAETAICCCYGQPRSSPATPKHTPLSQRPTKVKKSSQRHVISGEEHGCILGDGANLASMITSWLSSDVKILEHLRNSSAYRLKCTIQFWEGSSSPREATHSVQGALGSRAKVSCHTTSPGFWCKVLRHAVFLACR</sequence>
<dbReference type="Proteomes" id="UP000828390">
    <property type="component" value="Unassembled WGS sequence"/>
</dbReference>
<dbReference type="AlphaFoldDB" id="A0A9D4CB98"/>
<organism evidence="2 3">
    <name type="scientific">Dreissena polymorpha</name>
    <name type="common">Zebra mussel</name>
    <name type="synonym">Mytilus polymorpha</name>
    <dbReference type="NCBI Taxonomy" id="45954"/>
    <lineage>
        <taxon>Eukaryota</taxon>
        <taxon>Metazoa</taxon>
        <taxon>Spiralia</taxon>
        <taxon>Lophotrochozoa</taxon>
        <taxon>Mollusca</taxon>
        <taxon>Bivalvia</taxon>
        <taxon>Autobranchia</taxon>
        <taxon>Heteroconchia</taxon>
        <taxon>Euheterodonta</taxon>
        <taxon>Imparidentia</taxon>
        <taxon>Neoheterodontei</taxon>
        <taxon>Myida</taxon>
        <taxon>Dreissenoidea</taxon>
        <taxon>Dreissenidae</taxon>
        <taxon>Dreissena</taxon>
    </lineage>
</organism>
<evidence type="ECO:0000313" key="2">
    <source>
        <dbReference type="EMBL" id="KAH3720927.1"/>
    </source>
</evidence>
<reference evidence="2" key="1">
    <citation type="journal article" date="2019" name="bioRxiv">
        <title>The Genome of the Zebra Mussel, Dreissena polymorpha: A Resource for Invasive Species Research.</title>
        <authorList>
            <person name="McCartney M.A."/>
            <person name="Auch B."/>
            <person name="Kono T."/>
            <person name="Mallez S."/>
            <person name="Zhang Y."/>
            <person name="Obille A."/>
            <person name="Becker A."/>
            <person name="Abrahante J.E."/>
            <person name="Garbe J."/>
            <person name="Badalamenti J.P."/>
            <person name="Herman A."/>
            <person name="Mangelson H."/>
            <person name="Liachko I."/>
            <person name="Sullivan S."/>
            <person name="Sone E.D."/>
            <person name="Koren S."/>
            <person name="Silverstein K.A.T."/>
            <person name="Beckman K.B."/>
            <person name="Gohl D.M."/>
        </authorList>
    </citation>
    <scope>NUCLEOTIDE SEQUENCE</scope>
    <source>
        <strain evidence="2">Duluth1</strain>
        <tissue evidence="2">Whole animal</tissue>
    </source>
</reference>
<accession>A0A9D4CB98</accession>
<gene>
    <name evidence="2" type="ORF">DPMN_063838</name>
</gene>
<feature type="compositionally biased region" description="Polar residues" evidence="1">
    <location>
        <begin position="30"/>
        <end position="43"/>
    </location>
</feature>
<evidence type="ECO:0000313" key="3">
    <source>
        <dbReference type="Proteomes" id="UP000828390"/>
    </source>
</evidence>
<name>A0A9D4CB98_DREPO</name>
<evidence type="ECO:0000256" key="1">
    <source>
        <dbReference type="SAM" id="MobiDB-lite"/>
    </source>
</evidence>
<protein>
    <submittedName>
        <fullName evidence="2">Uncharacterized protein</fullName>
    </submittedName>
</protein>
<keyword evidence="3" id="KW-1185">Reference proteome</keyword>
<feature type="region of interest" description="Disordered" evidence="1">
    <location>
        <begin position="30"/>
        <end position="50"/>
    </location>
</feature>
<comment type="caution">
    <text evidence="2">The sequence shown here is derived from an EMBL/GenBank/DDBJ whole genome shotgun (WGS) entry which is preliminary data.</text>
</comment>